<name>A0A7Z3GSE1_9PSED</name>
<evidence type="ECO:0000313" key="2">
    <source>
        <dbReference type="Proteomes" id="UP000502549"/>
    </source>
</evidence>
<dbReference type="Proteomes" id="UP000502549">
    <property type="component" value="Chromosome"/>
</dbReference>
<accession>A0A7Z3GSE1</accession>
<dbReference type="InterPro" id="IPR021734">
    <property type="entry name" value="DUF3303"/>
</dbReference>
<proteinExistence type="predicted"/>
<dbReference type="KEGG" id="pmui:G4G71_25875"/>
<dbReference type="Pfam" id="PF11746">
    <property type="entry name" value="DUF3303"/>
    <property type="match status" value="1"/>
</dbReference>
<evidence type="ECO:0000313" key="1">
    <source>
        <dbReference type="EMBL" id="QJP11145.1"/>
    </source>
</evidence>
<dbReference type="AlphaFoldDB" id="A0A7Z3GSE1"/>
<reference evidence="1 2" key="1">
    <citation type="submission" date="2020-02" db="EMBL/GenBank/DDBJ databases">
        <title>Complete genome sequence of Pseudomonas multiresinivorans ORNL1.</title>
        <authorList>
            <person name="Podar M."/>
        </authorList>
    </citation>
    <scope>NUCLEOTIDE SEQUENCE [LARGE SCALE GENOMIC DNA]</scope>
    <source>
        <strain evidence="2">populi</strain>
    </source>
</reference>
<dbReference type="EMBL" id="CP048833">
    <property type="protein sequence ID" value="QJP11145.1"/>
    <property type="molecule type" value="Genomic_DNA"/>
</dbReference>
<dbReference type="RefSeq" id="WP_169941291.1">
    <property type="nucleotide sequence ID" value="NZ_CP048833.1"/>
</dbReference>
<organism evidence="1 2">
    <name type="scientific">Pseudomonas multiresinivorans</name>
    <dbReference type="NCBI Taxonomy" id="95301"/>
    <lineage>
        <taxon>Bacteria</taxon>
        <taxon>Pseudomonadati</taxon>
        <taxon>Pseudomonadota</taxon>
        <taxon>Gammaproteobacteria</taxon>
        <taxon>Pseudomonadales</taxon>
        <taxon>Pseudomonadaceae</taxon>
        <taxon>Pseudomonas</taxon>
    </lineage>
</organism>
<protein>
    <submittedName>
        <fullName evidence="1">DUF3303 domain-containing protein</fullName>
    </submittedName>
</protein>
<keyword evidence="2" id="KW-1185">Reference proteome</keyword>
<gene>
    <name evidence="1" type="ORF">G4G71_25875</name>
</gene>
<sequence>MLYLVNWTIPIENRDKIIQRFLKTGGLPPPGVKLVGRWHAMGHMLGFGLAEAENPLDVQRWMLQWTDLMHLQVHPAMTDAEYAPLLAQLAQQAADAPSVSP</sequence>